<keyword evidence="1" id="KW-1133">Transmembrane helix</keyword>
<name>A0ABU5RWA0_9CYAN</name>
<accession>A0ABU5RWA0</accession>
<keyword evidence="1" id="KW-0472">Membrane</keyword>
<evidence type="ECO:0000313" key="2">
    <source>
        <dbReference type="EMBL" id="MEA5392042.1"/>
    </source>
</evidence>
<evidence type="ECO:0000256" key="1">
    <source>
        <dbReference type="SAM" id="Phobius"/>
    </source>
</evidence>
<organism evidence="2 3">
    <name type="scientific">Cyanobium gracile UHCC 0139</name>
    <dbReference type="NCBI Taxonomy" id="3110308"/>
    <lineage>
        <taxon>Bacteria</taxon>
        <taxon>Bacillati</taxon>
        <taxon>Cyanobacteriota</taxon>
        <taxon>Cyanophyceae</taxon>
        <taxon>Synechococcales</taxon>
        <taxon>Prochlorococcaceae</taxon>
        <taxon>Cyanobium</taxon>
    </lineage>
</organism>
<keyword evidence="1" id="KW-0812">Transmembrane</keyword>
<reference evidence="2 3" key="1">
    <citation type="submission" date="2023-12" db="EMBL/GenBank/DDBJ databases">
        <title>Baltic Sea Cyanobacteria.</title>
        <authorList>
            <person name="Delbaje E."/>
            <person name="Fewer D.P."/>
            <person name="Shishido T.K."/>
        </authorList>
    </citation>
    <scope>NUCLEOTIDE SEQUENCE [LARGE SCALE GENOMIC DNA]</scope>
    <source>
        <strain evidence="2 3">UHCC 0139</strain>
    </source>
</reference>
<feature type="transmembrane region" description="Helical" evidence="1">
    <location>
        <begin position="24"/>
        <end position="45"/>
    </location>
</feature>
<evidence type="ECO:0000313" key="3">
    <source>
        <dbReference type="Proteomes" id="UP001304461"/>
    </source>
</evidence>
<proteinExistence type="predicted"/>
<gene>
    <name evidence="2" type="ORF">VB738_12315</name>
</gene>
<keyword evidence="3" id="KW-1185">Reference proteome</keyword>
<protein>
    <submittedName>
        <fullName evidence="2">Uncharacterized protein</fullName>
    </submittedName>
</protein>
<dbReference type="EMBL" id="JAYGHX010000007">
    <property type="protein sequence ID" value="MEA5392042.1"/>
    <property type="molecule type" value="Genomic_DNA"/>
</dbReference>
<dbReference type="Proteomes" id="UP001304461">
    <property type="component" value="Unassembled WGS sequence"/>
</dbReference>
<dbReference type="RefSeq" id="WP_323306004.1">
    <property type="nucleotide sequence ID" value="NZ_JAYGHX010000007.1"/>
</dbReference>
<comment type="caution">
    <text evidence="2">The sequence shown here is derived from an EMBL/GenBank/DDBJ whole genome shotgun (WGS) entry which is preliminary data.</text>
</comment>
<sequence length="505" mass="58070">MARPRWHQTLTAPSSRLERRWDRFVALWAALNLLWVAFDISYIPLRTFWLQRNLYPLPSVPLAVPLTFIPDITPWVDPIKGIEPHRETQAYLRQFDRLDAALGQGPTGAVTPIQRQLLAEQARLTAEMIDSNPMQASGTSGTLEKIKNRLRQRADRDSAKQAAAVLLSPAWIDAHPWSQERLFWRQQVLPLVATTYWRSIDENGRPTDHFWRYDLLLFQSVFALDILLRAIRLRRRLPGLSWGRALLRRWIDLPLLLPFWRWLRVVPVMERLHTSGLISIEPLRAVISRAVVALLAVELFEVLALQLIDGLQQLIRSRRWPMRIRALRSHQMVVSNDERELVELVRIWGPLLLVRVAPRLAPELQGVLGHALQQSLQNAIVPPGLRQLQPLLQVEKGLSRQLAGGMVESLLDLTRTTGERLSRRDDQQLELLQRCIDRFWEELAEALESGPALERSQQLLCTFLEEFKGNYLSQISRAGIEGLIEELDQIMVKGSQGPQERTDAP</sequence>